<dbReference type="Pfam" id="PF21307">
    <property type="entry name" value="Glyco_hydro_95_C"/>
    <property type="match status" value="1"/>
</dbReference>
<dbReference type="GO" id="GO:0004560">
    <property type="term" value="F:alpha-L-fucosidase activity"/>
    <property type="evidence" value="ECO:0007669"/>
    <property type="project" value="InterPro"/>
</dbReference>
<dbReference type="InterPro" id="IPR049053">
    <property type="entry name" value="AFCA-like_C"/>
</dbReference>
<dbReference type="PANTHER" id="PTHR31084">
    <property type="entry name" value="ALPHA-L-FUCOSIDASE 2"/>
    <property type="match status" value="1"/>
</dbReference>
<dbReference type="SUPFAM" id="SSF48208">
    <property type="entry name" value="Six-hairpin glycosidases"/>
    <property type="match status" value="1"/>
</dbReference>
<proteinExistence type="predicted"/>
<dbReference type="Pfam" id="PF22124">
    <property type="entry name" value="Glyco_hydro_95_cat"/>
    <property type="match status" value="1"/>
</dbReference>
<dbReference type="InterPro" id="IPR027414">
    <property type="entry name" value="GH95_N_dom"/>
</dbReference>
<dbReference type="InterPro" id="IPR012341">
    <property type="entry name" value="6hp_glycosidase-like_sf"/>
</dbReference>
<dbReference type="EMBL" id="OY731399">
    <property type="protein sequence ID" value="CAJ1924481.1"/>
    <property type="molecule type" value="Genomic_DNA"/>
</dbReference>
<gene>
    <name evidence="4" type="ORF">AYBTSS11_LOCUS3845</name>
</gene>
<dbReference type="Proteomes" id="UP001189624">
    <property type="component" value="Chromosome 2"/>
</dbReference>
<dbReference type="FunFam" id="1.50.10.10:FF:000028">
    <property type="entry name" value="Alpha-L-fucosidase 2"/>
    <property type="match status" value="1"/>
</dbReference>
<feature type="domain" description="Glycosyl hydrolase family 95 N-terminal" evidence="1">
    <location>
        <begin position="20"/>
        <end position="263"/>
    </location>
</feature>
<dbReference type="InterPro" id="IPR008928">
    <property type="entry name" value="6-hairpin_glycosidase_sf"/>
</dbReference>
<evidence type="ECO:0000313" key="4">
    <source>
        <dbReference type="EMBL" id="CAJ1924481.1"/>
    </source>
</evidence>
<feature type="domain" description="Alpha fucosidase A-like C-terminal" evidence="2">
    <location>
        <begin position="732"/>
        <end position="792"/>
    </location>
</feature>
<feature type="domain" description="Glycosyl hydrolase family 95 catalytic" evidence="3">
    <location>
        <begin position="291"/>
        <end position="730"/>
    </location>
</feature>
<dbReference type="Gene3D" id="1.50.10.10">
    <property type="match status" value="1"/>
</dbReference>
<accession>A0AA86S5V9</accession>
<dbReference type="GO" id="GO:0005975">
    <property type="term" value="P:carbohydrate metabolic process"/>
    <property type="evidence" value="ECO:0007669"/>
    <property type="project" value="InterPro"/>
</dbReference>
<dbReference type="InterPro" id="IPR016518">
    <property type="entry name" value="Alpha-L-fucosidase"/>
</dbReference>
<reference evidence="4" key="1">
    <citation type="submission" date="2023-10" db="EMBL/GenBank/DDBJ databases">
        <authorList>
            <person name="Domelevo Entfellner J.-B."/>
        </authorList>
    </citation>
    <scope>NUCLEOTIDE SEQUENCE</scope>
</reference>
<dbReference type="PANTHER" id="PTHR31084:SF0">
    <property type="entry name" value="ALPHA-L-FUCOSIDASE 2"/>
    <property type="match status" value="1"/>
</dbReference>
<evidence type="ECO:0000259" key="3">
    <source>
        <dbReference type="Pfam" id="PF22124"/>
    </source>
</evidence>
<dbReference type="Pfam" id="PF14498">
    <property type="entry name" value="Glyco_hyd_65N_2"/>
    <property type="match status" value="1"/>
</dbReference>
<dbReference type="PIRSF" id="PIRSF007663">
    <property type="entry name" value="UCP007663"/>
    <property type="match status" value="1"/>
</dbReference>
<sequence>MEAEGRTNSNLKIRFREEGGRHWTNALPIGNGRLGAMICGNLHSETIHLNEDTLWTGTPADYTDSKAPQALSLVRNLVDRQHYPQATAAASALTGPNPSEAYQPLADIKLDFDYSHFTCAQQTYERELDLDTATVKVSYSVGDVQFKREHFASYPDQVIVTNISATQNAKLSFTLSLHSKLINQTYINGTNQIIMKGVCPAKRVSPQFQHSAQDTPQGIQFSAILDLNIGGTNGVISMLDDNKLKVEASDWAVFLLVASSSFSGPFTAPSDSKKDPTSECFGILSSINNVSYSDLYARHLNDYQDLFHRVSLKLPRSTQRNISEDSSLELERLAPTVADLSLVDSVTQVSTSDRVKSFQTDEDPSLVELLFQYGRYLLISSSRPGTQVANLQGIWNKDIEPVWDGAPHLNINLEMNYWPALPCNLSECQEPLLDYISSLSVNGSKTAYVNYQASGWVAHSKSDIWARTSAGHGDVLWALWPMGGAWLCTHLWEHYAYTMDKDFLKYKAYPIMEGCVSFLLSWLIEDNEGYLETNPSTSPEHSFIAPNGEPACVSQSSTMDVAIIHEVFSTFLSAAKVTGRTEDNIVKKVREAQPRLRPIYIAQDGSIMEWVKDFKDPEVHHRHLSHLFGLFPGHTITFENTPALFEAAEKSLYKRGEEGPGWSTTWKTACWARLQNSSNAYKMIKRLINLVDPDHETPFQGGLYSNLFAAHPPFQIDANFGFAAAVAEMLVQSTLSDLYLLPALPWEKWPNGSLKGLKARGGTTVNICWREGDLQEVSIWSEDQTRTTLRRRIHYRGTVITADLVSGVFYMFNGQLRCLKTCPFSEIACS</sequence>
<dbReference type="InterPro" id="IPR054363">
    <property type="entry name" value="GH95_cat"/>
</dbReference>
<evidence type="ECO:0000313" key="5">
    <source>
        <dbReference type="Proteomes" id="UP001189624"/>
    </source>
</evidence>
<organism evidence="4 5">
    <name type="scientific">Sphenostylis stenocarpa</name>
    <dbReference type="NCBI Taxonomy" id="92480"/>
    <lineage>
        <taxon>Eukaryota</taxon>
        <taxon>Viridiplantae</taxon>
        <taxon>Streptophyta</taxon>
        <taxon>Embryophyta</taxon>
        <taxon>Tracheophyta</taxon>
        <taxon>Spermatophyta</taxon>
        <taxon>Magnoliopsida</taxon>
        <taxon>eudicotyledons</taxon>
        <taxon>Gunneridae</taxon>
        <taxon>Pentapetalae</taxon>
        <taxon>rosids</taxon>
        <taxon>fabids</taxon>
        <taxon>Fabales</taxon>
        <taxon>Fabaceae</taxon>
        <taxon>Papilionoideae</taxon>
        <taxon>50 kb inversion clade</taxon>
        <taxon>NPAAA clade</taxon>
        <taxon>indigoferoid/millettioid clade</taxon>
        <taxon>Phaseoleae</taxon>
        <taxon>Sphenostylis</taxon>
    </lineage>
</organism>
<keyword evidence="5" id="KW-1185">Reference proteome</keyword>
<dbReference type="Gramene" id="rna-AYBTSS11_LOCUS3845">
    <property type="protein sequence ID" value="CAJ1924481.1"/>
    <property type="gene ID" value="gene-AYBTSS11_LOCUS3845"/>
</dbReference>
<dbReference type="AlphaFoldDB" id="A0AA86S5V9"/>
<protein>
    <recommendedName>
        <fullName evidence="6">Glycosyl hydrolase family 95 N-terminal domain-containing protein</fullName>
    </recommendedName>
</protein>
<evidence type="ECO:0008006" key="6">
    <source>
        <dbReference type="Google" id="ProtNLM"/>
    </source>
</evidence>
<evidence type="ECO:0000259" key="1">
    <source>
        <dbReference type="Pfam" id="PF14498"/>
    </source>
</evidence>
<name>A0AA86S5V9_9FABA</name>
<evidence type="ECO:0000259" key="2">
    <source>
        <dbReference type="Pfam" id="PF21307"/>
    </source>
</evidence>